<protein>
    <submittedName>
        <fullName evidence="2">p3a</fullName>
    </submittedName>
</protein>
<name>A0A0P1CZ29_9VIRU</name>
<feature type="transmembrane region" description="Helical" evidence="1">
    <location>
        <begin position="6"/>
        <end position="28"/>
    </location>
</feature>
<dbReference type="EMBL" id="LN865083">
    <property type="protein sequence ID" value="CRL92756.1"/>
    <property type="molecule type" value="Genomic_RNA"/>
</dbReference>
<accession>A0A0P1CZ29</accession>
<keyword evidence="1" id="KW-1133">Transmembrane helix</keyword>
<organism evidence="2">
    <name type="scientific">Spinach yellows virus</name>
    <dbReference type="NCBI Taxonomy" id="1667235"/>
    <lineage>
        <taxon>Viruses</taxon>
        <taxon>Riboviria</taxon>
        <taxon>Orthornavirae</taxon>
        <taxon>Pisuviricota</taxon>
        <taxon>Pisoniviricetes</taxon>
        <taxon>Sobelivirales</taxon>
        <taxon>Solemoviridae</taxon>
        <taxon>Polerovirus</taxon>
    </lineage>
</organism>
<keyword evidence="1" id="KW-0812">Transmembrane</keyword>
<proteinExistence type="predicted"/>
<keyword evidence="1" id="KW-0472">Membrane</keyword>
<sequence>MDYRFLAGFTSGFIASVPISVIGIYIVYLRISKHVREIVNEYGRG</sequence>
<reference evidence="2" key="1">
    <citation type="journal article" date="2016" name="Arch. Virol.">
        <title>New poleroviruses associated with yellowing symptoms in different vegetable crops in Greece.</title>
        <authorList>
            <person name="Lotos L."/>
            <person name="Maliogka V.I."/>
            <person name="Katis N.I."/>
        </authorList>
    </citation>
    <scope>NUCLEOTIDE SEQUENCE</scope>
    <source>
        <strain evidence="2">K-2419</strain>
    </source>
</reference>
<evidence type="ECO:0000256" key="1">
    <source>
        <dbReference type="SAM" id="Phobius"/>
    </source>
</evidence>
<evidence type="ECO:0000313" key="2">
    <source>
        <dbReference type="EMBL" id="CRL92756.1"/>
    </source>
</evidence>